<accession>A0A016SQP6</accession>
<dbReference type="GO" id="GO:0097484">
    <property type="term" value="P:dendrite extension"/>
    <property type="evidence" value="ECO:0007669"/>
    <property type="project" value="TreeGrafter"/>
</dbReference>
<dbReference type="EMBL" id="JARK01001527">
    <property type="protein sequence ID" value="EYB92624.1"/>
    <property type="molecule type" value="Genomic_DNA"/>
</dbReference>
<evidence type="ECO:0000256" key="2">
    <source>
        <dbReference type="SAM" id="MobiDB-lite"/>
    </source>
</evidence>
<reference evidence="4" key="1">
    <citation type="journal article" date="2015" name="Nat. Genet.">
        <title>The genome and transcriptome of the zoonotic hookworm Ancylostoma ceylanicum identify infection-specific gene families.</title>
        <authorList>
            <person name="Schwarz E.M."/>
            <person name="Hu Y."/>
            <person name="Antoshechkin I."/>
            <person name="Miller M.M."/>
            <person name="Sternberg P.W."/>
            <person name="Aroian R.V."/>
        </authorList>
    </citation>
    <scope>NUCLEOTIDE SEQUENCE</scope>
    <source>
        <strain evidence="4">HY135</strain>
    </source>
</reference>
<dbReference type="GO" id="GO:0003723">
    <property type="term" value="F:RNA binding"/>
    <property type="evidence" value="ECO:0007669"/>
    <property type="project" value="TreeGrafter"/>
</dbReference>
<evidence type="ECO:0000313" key="3">
    <source>
        <dbReference type="EMBL" id="EYB92624.1"/>
    </source>
</evidence>
<comment type="similarity">
    <text evidence="1">Belongs to the learning-associated protein family.</text>
</comment>
<keyword evidence="4" id="KW-1185">Reference proteome</keyword>
<dbReference type="OrthoDB" id="6257894at2759"/>
<dbReference type="PANTHER" id="PTHR34253:SF1">
    <property type="entry name" value="PROTEIN LLP HOMOLOG"/>
    <property type="match status" value="1"/>
</dbReference>
<organism evidence="3 4">
    <name type="scientific">Ancylostoma ceylanicum</name>
    <dbReference type="NCBI Taxonomy" id="53326"/>
    <lineage>
        <taxon>Eukaryota</taxon>
        <taxon>Metazoa</taxon>
        <taxon>Ecdysozoa</taxon>
        <taxon>Nematoda</taxon>
        <taxon>Chromadorea</taxon>
        <taxon>Rhabditida</taxon>
        <taxon>Rhabditina</taxon>
        <taxon>Rhabditomorpha</taxon>
        <taxon>Strongyloidea</taxon>
        <taxon>Ancylostomatidae</taxon>
        <taxon>Ancylostomatinae</taxon>
        <taxon>Ancylostoma</taxon>
    </lineage>
</organism>
<dbReference type="GO" id="GO:0001099">
    <property type="term" value="F:basal RNA polymerase II transcription machinery binding"/>
    <property type="evidence" value="ECO:0007669"/>
    <property type="project" value="TreeGrafter"/>
</dbReference>
<evidence type="ECO:0000313" key="4">
    <source>
        <dbReference type="Proteomes" id="UP000024635"/>
    </source>
</evidence>
<name>A0A016SQP6_9BILA</name>
<sequence length="119" mass="13395">MAKSLRSKFKRKIRSIARAKKAHKEHALLEGAIARREEYEREQAAKEAEAVKNAPGSEKLESMDDAAPESTKSATINMKTMKRADGTYPPWMSGVLKNKLSKKNKAAKKKKLLKAKSRR</sequence>
<dbReference type="InterPro" id="IPR018784">
    <property type="entry name" value="LLPH-like"/>
</dbReference>
<dbReference type="GO" id="GO:0005730">
    <property type="term" value="C:nucleolus"/>
    <property type="evidence" value="ECO:0007669"/>
    <property type="project" value="TreeGrafter"/>
</dbReference>
<dbReference type="Proteomes" id="UP000024635">
    <property type="component" value="Unassembled WGS sequence"/>
</dbReference>
<protein>
    <recommendedName>
        <fullName evidence="5">Protein LLP homolog</fullName>
    </recommendedName>
</protein>
<evidence type="ECO:0000256" key="1">
    <source>
        <dbReference type="ARBA" id="ARBA00034118"/>
    </source>
</evidence>
<comment type="caution">
    <text evidence="3">The sequence shown here is derived from an EMBL/GenBank/DDBJ whole genome shotgun (WGS) entry which is preliminary data.</text>
</comment>
<dbReference type="Pfam" id="PF10169">
    <property type="entry name" value="LLPH"/>
    <property type="match status" value="1"/>
</dbReference>
<dbReference type="STRING" id="53326.A0A016SQP6"/>
<dbReference type="PANTHER" id="PTHR34253">
    <property type="entry name" value="PROTEIN LLP HOMOLOG"/>
    <property type="match status" value="1"/>
</dbReference>
<feature type="compositionally biased region" description="Basic residues" evidence="2">
    <location>
        <begin position="99"/>
        <end position="119"/>
    </location>
</feature>
<proteinExistence type="inferred from homology"/>
<feature type="region of interest" description="Disordered" evidence="2">
    <location>
        <begin position="40"/>
        <end position="119"/>
    </location>
</feature>
<feature type="compositionally biased region" description="Basic and acidic residues" evidence="2">
    <location>
        <begin position="40"/>
        <end position="50"/>
    </location>
</feature>
<gene>
    <name evidence="3" type="primary">Acey_s0191.g1282</name>
    <name evidence="3" type="ORF">Y032_0191g1282</name>
</gene>
<dbReference type="AlphaFoldDB" id="A0A016SQP6"/>
<evidence type="ECO:0008006" key="5">
    <source>
        <dbReference type="Google" id="ProtNLM"/>
    </source>
</evidence>